<evidence type="ECO:0000313" key="1">
    <source>
        <dbReference type="EMBL" id="KAK7418107.1"/>
    </source>
</evidence>
<evidence type="ECO:0000313" key="2">
    <source>
        <dbReference type="Proteomes" id="UP001498421"/>
    </source>
</evidence>
<gene>
    <name evidence="1" type="ORF">QQZ08_011394</name>
</gene>
<accession>A0ABR1HAE2</accession>
<organism evidence="1 2">
    <name type="scientific">Neonectria magnoliae</name>
    <dbReference type="NCBI Taxonomy" id="2732573"/>
    <lineage>
        <taxon>Eukaryota</taxon>
        <taxon>Fungi</taxon>
        <taxon>Dikarya</taxon>
        <taxon>Ascomycota</taxon>
        <taxon>Pezizomycotina</taxon>
        <taxon>Sordariomycetes</taxon>
        <taxon>Hypocreomycetidae</taxon>
        <taxon>Hypocreales</taxon>
        <taxon>Nectriaceae</taxon>
        <taxon>Neonectria</taxon>
    </lineage>
</organism>
<dbReference type="EMBL" id="JAZAVK010000173">
    <property type="protein sequence ID" value="KAK7418107.1"/>
    <property type="molecule type" value="Genomic_DNA"/>
</dbReference>
<dbReference type="Proteomes" id="UP001498421">
    <property type="component" value="Unassembled WGS sequence"/>
</dbReference>
<sequence>MSDKEADRLVRAMLEDDEITKEETSLLSSRLEHLPLALAQAAAYVQENSISIGDYIKLLDEVTLALWIQIKKRNPVASEFLALICLFNRQAIPKCFVTDYYNQRRLSEIDRSEEGGTKVTKVTSALGALPGIPRLRQNAIPRNVAVDDCPRRWPEESRSPEAEVIDAIGVLKAFSFISEGKNQNLDMHRLVQLTMRKWLLTEQEMAVFADWALFTVLKAYPPGEFENRESKPIA</sequence>
<proteinExistence type="predicted"/>
<reference evidence="1 2" key="1">
    <citation type="journal article" date="2025" name="Microbiol. Resour. Announc.">
        <title>Draft genome sequences for Neonectria magnoliae and Neonectria punicea, canker pathogens of Liriodendron tulipifera and Acer saccharum in West Virginia.</title>
        <authorList>
            <person name="Petronek H.M."/>
            <person name="Kasson M.T."/>
            <person name="Metheny A.M."/>
            <person name="Stauder C.M."/>
            <person name="Lovett B."/>
            <person name="Lynch S.C."/>
            <person name="Garnas J.R."/>
            <person name="Kasson L.R."/>
            <person name="Stajich J.E."/>
        </authorList>
    </citation>
    <scope>NUCLEOTIDE SEQUENCE [LARGE SCALE GENOMIC DNA]</scope>
    <source>
        <strain evidence="1 2">NRRL 64651</strain>
    </source>
</reference>
<keyword evidence="2" id="KW-1185">Reference proteome</keyword>
<name>A0ABR1HAE2_9HYPO</name>
<protein>
    <submittedName>
        <fullName evidence="1">Uncharacterized protein</fullName>
    </submittedName>
</protein>
<comment type="caution">
    <text evidence="1">The sequence shown here is derived from an EMBL/GenBank/DDBJ whole genome shotgun (WGS) entry which is preliminary data.</text>
</comment>